<dbReference type="Proteomes" id="UP000887580">
    <property type="component" value="Unplaced"/>
</dbReference>
<evidence type="ECO:0000313" key="1">
    <source>
        <dbReference type="Proteomes" id="UP000887580"/>
    </source>
</evidence>
<reference evidence="2" key="1">
    <citation type="submission" date="2022-11" db="UniProtKB">
        <authorList>
            <consortium name="WormBaseParasite"/>
        </authorList>
    </citation>
    <scope>IDENTIFICATION</scope>
</reference>
<evidence type="ECO:0000313" key="2">
    <source>
        <dbReference type="WBParaSite" id="PS1159_v2.g14320.t1"/>
    </source>
</evidence>
<name>A0AC35F686_9BILA</name>
<protein>
    <submittedName>
        <fullName evidence="2">BTB domain-containing protein</fullName>
    </submittedName>
</protein>
<accession>A0AC35F686</accession>
<organism evidence="1 2">
    <name type="scientific">Panagrolaimus sp. PS1159</name>
    <dbReference type="NCBI Taxonomy" id="55785"/>
    <lineage>
        <taxon>Eukaryota</taxon>
        <taxon>Metazoa</taxon>
        <taxon>Ecdysozoa</taxon>
        <taxon>Nematoda</taxon>
        <taxon>Chromadorea</taxon>
        <taxon>Rhabditida</taxon>
        <taxon>Tylenchina</taxon>
        <taxon>Panagrolaimomorpha</taxon>
        <taxon>Panagrolaimoidea</taxon>
        <taxon>Panagrolaimidae</taxon>
        <taxon>Panagrolaimus</taxon>
    </lineage>
</organism>
<sequence>MSLSREFTTMKYGFHTKWELSTEMLHRKNVSETAVQIVEGMPNVKWFLSWTSDGPFRYLHCNVESENEIDYTLCHRYSSSKAPIGPNTVFRNGTIIGKQIIQVDNTPYKKLSDEYFHNDWGLRFKQKDSTDFDIIVDGQTIHIHKLIVSVESKVFTTTFEANFKESKEKKVTITDFKYEIVQAAIDYCYGQNISAILEDQQKAIDLLYFANKYDFITLKLRQACIDFLRPLFNKKEGFSLEEIATLDNQFLIDLVSQALNH</sequence>
<proteinExistence type="predicted"/>
<dbReference type="WBParaSite" id="PS1159_v2.g14320.t1">
    <property type="protein sequence ID" value="PS1159_v2.g14320.t1"/>
    <property type="gene ID" value="PS1159_v2.g14320"/>
</dbReference>